<comment type="similarity">
    <text evidence="1">Belongs to the VapB family.</text>
</comment>
<organism evidence="4">
    <name type="scientific">Candidatus Electrothrix aestuarii</name>
    <dbReference type="NCBI Taxonomy" id="3062594"/>
    <lineage>
        <taxon>Bacteria</taxon>
        <taxon>Pseudomonadati</taxon>
        <taxon>Thermodesulfobacteriota</taxon>
        <taxon>Desulfobulbia</taxon>
        <taxon>Desulfobulbales</taxon>
        <taxon>Desulfobulbaceae</taxon>
        <taxon>Candidatus Electrothrix</taxon>
    </lineage>
</organism>
<name>A0AAU8LXJ3_9BACT</name>
<dbReference type="PROSITE" id="PS51740">
    <property type="entry name" value="SPOVT_ABRB"/>
    <property type="match status" value="1"/>
</dbReference>
<reference evidence="4" key="1">
    <citation type="journal article" date="2024" name="Syst. Appl. Microbiol.">
        <title>First single-strain enrichments of Electrothrix cable bacteria, description of E. aestuarii sp. nov. and E. rattekaaiensis sp. nov., and proposal of a cable bacteria taxonomy following the rules of the SeqCode.</title>
        <authorList>
            <person name="Plum-Jensen L.E."/>
            <person name="Schramm A."/>
            <person name="Marshall I.P.G."/>
        </authorList>
    </citation>
    <scope>NUCLEOTIDE SEQUENCE</scope>
    <source>
        <strain evidence="4">Rat1</strain>
    </source>
</reference>
<dbReference type="Gene3D" id="2.10.260.10">
    <property type="match status" value="1"/>
</dbReference>
<dbReference type="AlphaFoldDB" id="A0AAU8LXJ3"/>
<evidence type="ECO:0000256" key="2">
    <source>
        <dbReference type="PROSITE-ProRule" id="PRU01076"/>
    </source>
</evidence>
<dbReference type="PANTHER" id="PTHR37550">
    <property type="entry name" value="ANTITOXIN VAPB1"/>
    <property type="match status" value="1"/>
</dbReference>
<evidence type="ECO:0000259" key="3">
    <source>
        <dbReference type="PROSITE" id="PS51740"/>
    </source>
</evidence>
<dbReference type="InterPro" id="IPR037914">
    <property type="entry name" value="SpoVT-AbrB_sf"/>
</dbReference>
<accession>A0AAU8LXJ3</accession>
<protein>
    <submittedName>
        <fullName evidence="4">AbrB/MazE/SpoVT family DNA-binding domain-containing protein</fullName>
    </submittedName>
</protein>
<dbReference type="InterPro" id="IPR007159">
    <property type="entry name" value="SpoVT-AbrB_dom"/>
</dbReference>
<reference evidence="4" key="2">
    <citation type="submission" date="2024-06" db="EMBL/GenBank/DDBJ databases">
        <authorList>
            <person name="Plum-Jensen L.E."/>
            <person name="Schramm A."/>
            <person name="Marshall I.P.G."/>
        </authorList>
    </citation>
    <scope>NUCLEOTIDE SEQUENCE</scope>
    <source>
        <strain evidence="4">Rat1</strain>
    </source>
</reference>
<evidence type="ECO:0000313" key="4">
    <source>
        <dbReference type="EMBL" id="XCN73591.1"/>
    </source>
</evidence>
<dbReference type="GO" id="GO:0003677">
    <property type="term" value="F:DNA binding"/>
    <property type="evidence" value="ECO:0007669"/>
    <property type="project" value="UniProtKB-UniRule"/>
</dbReference>
<keyword evidence="2 4" id="KW-0238">DNA-binding</keyword>
<dbReference type="InterPro" id="IPR051734">
    <property type="entry name" value="VapB_TA_antitoxins"/>
</dbReference>
<sequence>MQTERHVRLFRNGRNQALRIPREFELEGNEAIIRKEGECLIIEPVVKKGLAALLSSWEPINDDFPEIEDSGVTPEDIF</sequence>
<gene>
    <name evidence="4" type="ORF">Q3M24_02225</name>
</gene>
<dbReference type="PANTHER" id="PTHR37550:SF1">
    <property type="entry name" value="SSL1300 PROTEIN"/>
    <property type="match status" value="1"/>
</dbReference>
<dbReference type="EMBL" id="CP159373">
    <property type="protein sequence ID" value="XCN73591.1"/>
    <property type="molecule type" value="Genomic_DNA"/>
</dbReference>
<dbReference type="SUPFAM" id="SSF89447">
    <property type="entry name" value="AbrB/MazE/MraZ-like"/>
    <property type="match status" value="1"/>
</dbReference>
<evidence type="ECO:0000256" key="1">
    <source>
        <dbReference type="ARBA" id="ARBA00007924"/>
    </source>
</evidence>
<proteinExistence type="inferred from homology"/>
<dbReference type="KEGG" id="eaj:Q3M24_02225"/>
<feature type="domain" description="SpoVT-AbrB" evidence="3">
    <location>
        <begin position="7"/>
        <end position="47"/>
    </location>
</feature>